<evidence type="ECO:0000259" key="5">
    <source>
        <dbReference type="PROSITE" id="PS50850"/>
    </source>
</evidence>
<feature type="transmembrane region" description="Helical" evidence="4">
    <location>
        <begin position="170"/>
        <end position="192"/>
    </location>
</feature>
<evidence type="ECO:0000256" key="2">
    <source>
        <dbReference type="ARBA" id="ARBA00006727"/>
    </source>
</evidence>
<feature type="transmembrane region" description="Helical" evidence="4">
    <location>
        <begin position="387"/>
        <end position="407"/>
    </location>
</feature>
<feature type="transmembrane region" description="Helical" evidence="4">
    <location>
        <begin position="293"/>
        <end position="316"/>
    </location>
</feature>
<comment type="caution">
    <text evidence="6">The sequence shown here is derived from an EMBL/GenBank/DDBJ whole genome shotgun (WGS) entry which is preliminary data.</text>
</comment>
<dbReference type="Pfam" id="PF07690">
    <property type="entry name" value="MFS_1"/>
    <property type="match status" value="1"/>
</dbReference>
<evidence type="ECO:0000256" key="4">
    <source>
        <dbReference type="SAM" id="Phobius"/>
    </source>
</evidence>
<dbReference type="PROSITE" id="PS50850">
    <property type="entry name" value="MFS"/>
    <property type="match status" value="1"/>
</dbReference>
<feature type="transmembrane region" description="Helical" evidence="4">
    <location>
        <begin position="328"/>
        <end position="347"/>
    </location>
</feature>
<feature type="transmembrane region" description="Helical" evidence="4">
    <location>
        <begin position="359"/>
        <end position="375"/>
    </location>
</feature>
<keyword evidence="4" id="KW-0812">Transmembrane</keyword>
<dbReference type="InterPro" id="IPR020846">
    <property type="entry name" value="MFS_dom"/>
</dbReference>
<feature type="transmembrane region" description="Helical" evidence="4">
    <location>
        <begin position="457"/>
        <end position="478"/>
    </location>
</feature>
<evidence type="ECO:0000256" key="1">
    <source>
        <dbReference type="ARBA" id="ARBA00004141"/>
    </source>
</evidence>
<keyword evidence="4" id="KW-0472">Membrane</keyword>
<feature type="transmembrane region" description="Helical" evidence="4">
    <location>
        <begin position="144"/>
        <end position="164"/>
    </location>
</feature>
<feature type="domain" description="Major facilitator superfamily (MFS) profile" evidence="5">
    <location>
        <begin position="293"/>
        <end position="492"/>
    </location>
</feature>
<dbReference type="InterPro" id="IPR036259">
    <property type="entry name" value="MFS_trans_sf"/>
</dbReference>
<dbReference type="GO" id="GO:0016020">
    <property type="term" value="C:membrane"/>
    <property type="evidence" value="ECO:0007669"/>
    <property type="project" value="UniProtKB-SubCell"/>
</dbReference>
<dbReference type="InterPro" id="IPR011701">
    <property type="entry name" value="MFS"/>
</dbReference>
<dbReference type="PANTHER" id="PTHR11360:SF302">
    <property type="entry name" value="MAJOR FACILITATOR SUPERFAMILY (MFS) PROFILE DOMAIN-CONTAINING PROTEIN"/>
    <property type="match status" value="1"/>
</dbReference>
<feature type="transmembrane region" description="Helical" evidence="4">
    <location>
        <begin position="419"/>
        <end position="437"/>
    </location>
</feature>
<dbReference type="PANTHER" id="PTHR11360">
    <property type="entry name" value="MONOCARBOXYLATE TRANSPORTER"/>
    <property type="match status" value="1"/>
</dbReference>
<dbReference type="EMBL" id="MCFA01000052">
    <property type="protein sequence ID" value="ORY12353.1"/>
    <property type="molecule type" value="Genomic_DNA"/>
</dbReference>
<name>A0A1Y1ZQ33_9PLEO</name>
<protein>
    <submittedName>
        <fullName evidence="6">Major facilitator superfamily domain-containing protein</fullName>
    </submittedName>
</protein>
<evidence type="ECO:0000313" key="6">
    <source>
        <dbReference type="EMBL" id="ORY12353.1"/>
    </source>
</evidence>
<dbReference type="AlphaFoldDB" id="A0A1Y1ZQ33"/>
<evidence type="ECO:0000313" key="7">
    <source>
        <dbReference type="Proteomes" id="UP000193144"/>
    </source>
</evidence>
<comment type="subcellular location">
    <subcellularLocation>
        <location evidence="1">Membrane</location>
        <topology evidence="1">Multi-pass membrane protein</topology>
    </subcellularLocation>
</comment>
<evidence type="ECO:0000256" key="3">
    <source>
        <dbReference type="SAM" id="MobiDB-lite"/>
    </source>
</evidence>
<feature type="compositionally biased region" description="Basic and acidic residues" evidence="3">
    <location>
        <begin position="24"/>
        <end position="37"/>
    </location>
</feature>
<dbReference type="GO" id="GO:0022857">
    <property type="term" value="F:transmembrane transporter activity"/>
    <property type="evidence" value="ECO:0007669"/>
    <property type="project" value="InterPro"/>
</dbReference>
<organism evidence="6 7">
    <name type="scientific">Clohesyomyces aquaticus</name>
    <dbReference type="NCBI Taxonomy" id="1231657"/>
    <lineage>
        <taxon>Eukaryota</taxon>
        <taxon>Fungi</taxon>
        <taxon>Dikarya</taxon>
        <taxon>Ascomycota</taxon>
        <taxon>Pezizomycotina</taxon>
        <taxon>Dothideomycetes</taxon>
        <taxon>Pleosporomycetidae</taxon>
        <taxon>Pleosporales</taxon>
        <taxon>Lindgomycetaceae</taxon>
        <taxon>Clohesyomyces</taxon>
    </lineage>
</organism>
<dbReference type="InterPro" id="IPR050327">
    <property type="entry name" value="Proton-linked_MCT"/>
</dbReference>
<reference evidence="6 7" key="1">
    <citation type="submission" date="2016-07" db="EMBL/GenBank/DDBJ databases">
        <title>Pervasive Adenine N6-methylation of Active Genes in Fungi.</title>
        <authorList>
            <consortium name="DOE Joint Genome Institute"/>
            <person name="Mondo S.J."/>
            <person name="Dannebaum R.O."/>
            <person name="Kuo R.C."/>
            <person name="Labutti K."/>
            <person name="Haridas S."/>
            <person name="Kuo A."/>
            <person name="Salamov A."/>
            <person name="Ahrendt S.R."/>
            <person name="Lipzen A."/>
            <person name="Sullivan W."/>
            <person name="Andreopoulos W.B."/>
            <person name="Clum A."/>
            <person name="Lindquist E."/>
            <person name="Daum C."/>
            <person name="Ramamoorthy G.K."/>
            <person name="Gryganskyi A."/>
            <person name="Culley D."/>
            <person name="Magnuson J.K."/>
            <person name="James T.Y."/>
            <person name="O'Malley M.A."/>
            <person name="Stajich J.E."/>
            <person name="Spatafora J.W."/>
            <person name="Visel A."/>
            <person name="Grigoriev I.V."/>
        </authorList>
    </citation>
    <scope>NUCLEOTIDE SEQUENCE [LARGE SCALE GENOMIC DNA]</scope>
    <source>
        <strain evidence="6 7">CBS 115471</strain>
    </source>
</reference>
<feature type="region of interest" description="Disordered" evidence="3">
    <location>
        <begin position="1"/>
        <end position="56"/>
    </location>
</feature>
<keyword evidence="4" id="KW-1133">Transmembrane helix</keyword>
<feature type="compositionally biased region" description="Low complexity" evidence="3">
    <location>
        <begin position="1"/>
        <end position="14"/>
    </location>
</feature>
<dbReference type="Gene3D" id="1.20.1250.20">
    <property type="entry name" value="MFS general substrate transporter like domains"/>
    <property type="match status" value="1"/>
</dbReference>
<sequence>MSSSNSSKNLPSTNQRPRSSYSEKCVKAGEPTEDKPTPEVQDEEAESNDEHNEAPKVTRTQQAFILVAMMLQSFQTQGYTQSYGMFQVHYGSPAAVADGVLPSSQMTDTAWIAAVGSIGNGGTVALFALLYYPYMPLIGRYIKWVCFLGTGLVSVGLLTASWSTNLSHLVVTQGIFVGLGNGLLLYTLPVIIPEYFSKRSGLVQGITAAGVFDIDTTRLAELIQVTAASLGGVFYSPVLRKLLQVLGTRNTLRALACMNAMLLGVASGLAQPARKYEKRTYSIVKLKIFKDPIFSLLMVVNFLNPLTFATTFNFGPDFSESLGFSETMAGYLLALVCGIAIPFRILMGYLGDRFGHQNGLIAGTLVSALSVWGLWLPAACLANDKSWMAHLVFYGISAGTFISFMNLVQKDIFGHERYYVYSGAFSTVRGVGYLVGGPMAGAIVKKDRDDELSSSDFAGLVLFTGISMALCLVCLVVVRQLEARRTGWLRIR</sequence>
<comment type="similarity">
    <text evidence="2">Belongs to the major facilitator superfamily. Monocarboxylate porter (TC 2.A.1.13) family.</text>
</comment>
<keyword evidence="7" id="KW-1185">Reference proteome</keyword>
<gene>
    <name evidence="6" type="ORF">BCR34DRAFT_600731</name>
</gene>
<dbReference type="SUPFAM" id="SSF103473">
    <property type="entry name" value="MFS general substrate transporter"/>
    <property type="match status" value="1"/>
</dbReference>
<dbReference type="Proteomes" id="UP000193144">
    <property type="component" value="Unassembled WGS sequence"/>
</dbReference>
<feature type="transmembrane region" description="Helical" evidence="4">
    <location>
        <begin position="110"/>
        <end position="132"/>
    </location>
</feature>
<accession>A0A1Y1ZQ33</accession>
<dbReference type="OrthoDB" id="6499973at2759"/>
<proteinExistence type="inferred from homology"/>